<dbReference type="Pfam" id="PF00730">
    <property type="entry name" value="HhH-GPD"/>
    <property type="match status" value="1"/>
</dbReference>
<keyword evidence="4" id="KW-0234">DNA repair</keyword>
<evidence type="ECO:0000256" key="3">
    <source>
        <dbReference type="ARBA" id="ARBA00022801"/>
    </source>
</evidence>
<dbReference type="InterPro" id="IPR011257">
    <property type="entry name" value="DNA_glycosylase"/>
</dbReference>
<dbReference type="GO" id="GO:0140078">
    <property type="term" value="F:class I DNA-(apurinic or apyrimidinic site) endonuclease activity"/>
    <property type="evidence" value="ECO:0007669"/>
    <property type="project" value="UniProtKB-EC"/>
</dbReference>
<dbReference type="Gene3D" id="1.10.1670.10">
    <property type="entry name" value="Helix-hairpin-Helix base-excision DNA repair enzymes (C-terminal)"/>
    <property type="match status" value="1"/>
</dbReference>
<dbReference type="SMART" id="SM00478">
    <property type="entry name" value="ENDO3c"/>
    <property type="match status" value="1"/>
</dbReference>
<dbReference type="PIRSF" id="PIRSF001435">
    <property type="entry name" value="Nth"/>
    <property type="match status" value="1"/>
</dbReference>
<dbReference type="CDD" id="cd00056">
    <property type="entry name" value="ENDO3c"/>
    <property type="match status" value="1"/>
</dbReference>
<evidence type="ECO:0000256" key="5">
    <source>
        <dbReference type="ARBA" id="ARBA00023239"/>
    </source>
</evidence>
<dbReference type="AlphaFoldDB" id="A0A3B0QWF8"/>
<organism evidence="8">
    <name type="scientific">hydrothermal vent metagenome</name>
    <dbReference type="NCBI Taxonomy" id="652676"/>
    <lineage>
        <taxon>unclassified sequences</taxon>
        <taxon>metagenomes</taxon>
        <taxon>ecological metagenomes</taxon>
    </lineage>
</organism>
<dbReference type="GO" id="GO:0003677">
    <property type="term" value="F:DNA binding"/>
    <property type="evidence" value="ECO:0007669"/>
    <property type="project" value="InterPro"/>
</dbReference>
<keyword evidence="3" id="KW-0378">Hydrolase</keyword>
<evidence type="ECO:0000256" key="4">
    <source>
        <dbReference type="ARBA" id="ARBA00023204"/>
    </source>
</evidence>
<evidence type="ECO:0000256" key="1">
    <source>
        <dbReference type="ARBA" id="ARBA00008343"/>
    </source>
</evidence>
<protein>
    <submittedName>
        <fullName evidence="8">Endonuclease III</fullName>
        <ecNumber evidence="8">4.2.99.18</ecNumber>
    </submittedName>
</protein>
<proteinExistence type="inferred from homology"/>
<keyword evidence="6" id="KW-0326">Glycosidase</keyword>
<name>A0A3B0QWF8_9ZZZZ</name>
<dbReference type="FunFam" id="1.10.340.30:FF:000001">
    <property type="entry name" value="Endonuclease III"/>
    <property type="match status" value="1"/>
</dbReference>
<dbReference type="GO" id="GO:0006285">
    <property type="term" value="P:base-excision repair, AP site formation"/>
    <property type="evidence" value="ECO:0007669"/>
    <property type="project" value="TreeGrafter"/>
</dbReference>
<dbReference type="InterPro" id="IPR023170">
    <property type="entry name" value="HhH_base_excis_C"/>
</dbReference>
<dbReference type="InterPro" id="IPR000445">
    <property type="entry name" value="HhH_motif"/>
</dbReference>
<keyword evidence="2" id="KW-0227">DNA damage</keyword>
<dbReference type="PANTHER" id="PTHR43286">
    <property type="entry name" value="ENDONUCLEASE III-LIKE PROTEIN 1"/>
    <property type="match status" value="1"/>
</dbReference>
<evidence type="ECO:0000256" key="6">
    <source>
        <dbReference type="ARBA" id="ARBA00023295"/>
    </source>
</evidence>
<evidence type="ECO:0000259" key="7">
    <source>
        <dbReference type="SMART" id="SM00478"/>
    </source>
</evidence>
<dbReference type="GO" id="GO:0000703">
    <property type="term" value="F:oxidized pyrimidine nucleobase lesion DNA N-glycosylase activity"/>
    <property type="evidence" value="ECO:0007669"/>
    <property type="project" value="TreeGrafter"/>
</dbReference>
<sequence>MQDKDIAKVFAILKKEYARFKTPYVTVVSEDTSEALRPYHVLVSCILSLRTKDNVTAAATKGILAIGDTPERVAALTTEVIERAIYPAGFYRTKAVTIRNISRELADDYNSVVPDTIEGLLKFKGVGRKTANLVVTLGYALPGICVDTHVHRITNHWGYVATKTPDKTEMALRAKLPGRYWI</sequence>
<dbReference type="SUPFAM" id="SSF48150">
    <property type="entry name" value="DNA-glycosylase"/>
    <property type="match status" value="1"/>
</dbReference>
<dbReference type="InterPro" id="IPR003265">
    <property type="entry name" value="HhH-GPD_domain"/>
</dbReference>
<dbReference type="Gene3D" id="1.10.340.30">
    <property type="entry name" value="Hypothetical protein, domain 2"/>
    <property type="match status" value="1"/>
</dbReference>
<keyword evidence="5 8" id="KW-0456">Lyase</keyword>
<feature type="non-terminal residue" evidence="8">
    <location>
        <position position="182"/>
    </location>
</feature>
<dbReference type="EC" id="4.2.99.18" evidence="8"/>
<feature type="domain" description="HhH-GPD" evidence="7">
    <location>
        <begin position="47"/>
        <end position="180"/>
    </location>
</feature>
<gene>
    <name evidence="8" type="ORF">MNBD_DELTA01-1863</name>
</gene>
<keyword evidence="8" id="KW-0540">Nuclease</keyword>
<dbReference type="GO" id="GO:0006289">
    <property type="term" value="P:nucleotide-excision repair"/>
    <property type="evidence" value="ECO:0007669"/>
    <property type="project" value="TreeGrafter"/>
</dbReference>
<evidence type="ECO:0000313" key="8">
    <source>
        <dbReference type="EMBL" id="VAV84662.1"/>
    </source>
</evidence>
<dbReference type="EMBL" id="UOEA01000069">
    <property type="protein sequence ID" value="VAV84662.1"/>
    <property type="molecule type" value="Genomic_DNA"/>
</dbReference>
<keyword evidence="8" id="KW-0255">Endonuclease</keyword>
<dbReference type="PANTHER" id="PTHR43286:SF1">
    <property type="entry name" value="ENDONUCLEASE III-LIKE PROTEIN 1"/>
    <property type="match status" value="1"/>
</dbReference>
<comment type="similarity">
    <text evidence="1">Belongs to the Nth/MutY family.</text>
</comment>
<dbReference type="Pfam" id="PF00633">
    <property type="entry name" value="HHH"/>
    <property type="match status" value="1"/>
</dbReference>
<reference evidence="8" key="1">
    <citation type="submission" date="2018-06" db="EMBL/GenBank/DDBJ databases">
        <authorList>
            <person name="Zhirakovskaya E."/>
        </authorList>
    </citation>
    <scope>NUCLEOTIDE SEQUENCE</scope>
</reference>
<evidence type="ECO:0000256" key="2">
    <source>
        <dbReference type="ARBA" id="ARBA00022763"/>
    </source>
</evidence>
<accession>A0A3B0QWF8</accession>